<evidence type="ECO:0000256" key="2">
    <source>
        <dbReference type="RuleBase" id="RU004439"/>
    </source>
</evidence>
<dbReference type="GO" id="GO:0004435">
    <property type="term" value="F:phosphatidylinositol-4,5-bisphosphate phospholipase C activity"/>
    <property type="evidence" value="ECO:0007669"/>
    <property type="project" value="InterPro"/>
</dbReference>
<dbReference type="InterPro" id="IPR036179">
    <property type="entry name" value="Ig-like_dom_sf"/>
</dbReference>
<dbReference type="GeneTree" id="ENSGT01120000271828"/>
<dbReference type="STRING" id="42514.ENSPNAP00000026697"/>
<dbReference type="GO" id="GO:0009897">
    <property type="term" value="C:external side of plasma membrane"/>
    <property type="evidence" value="ECO:0007669"/>
    <property type="project" value="TreeGrafter"/>
</dbReference>
<dbReference type="InterPro" id="IPR013783">
    <property type="entry name" value="Ig-like_fold"/>
</dbReference>
<keyword evidence="7" id="KW-1185">Reference proteome</keyword>
<organism evidence="6 7">
    <name type="scientific">Pygocentrus nattereri</name>
    <name type="common">Red-bellied piranha</name>
    <dbReference type="NCBI Taxonomy" id="42514"/>
    <lineage>
        <taxon>Eukaryota</taxon>
        <taxon>Metazoa</taxon>
        <taxon>Chordata</taxon>
        <taxon>Craniata</taxon>
        <taxon>Vertebrata</taxon>
        <taxon>Euteleostomi</taxon>
        <taxon>Actinopterygii</taxon>
        <taxon>Neopterygii</taxon>
        <taxon>Teleostei</taxon>
        <taxon>Ostariophysi</taxon>
        <taxon>Characiformes</taxon>
        <taxon>Characoidei</taxon>
        <taxon>Pygocentrus</taxon>
    </lineage>
</organism>
<dbReference type="Ensembl" id="ENSPNAT00000004455.2">
    <property type="protein sequence ID" value="ENSPNAP00000026697.1"/>
    <property type="gene ID" value="ENSPNAG00000002063.2"/>
</dbReference>
<dbReference type="Gene3D" id="2.60.40.10">
    <property type="entry name" value="Immunoglobulins"/>
    <property type="match status" value="1"/>
</dbReference>
<evidence type="ECO:0000259" key="4">
    <source>
        <dbReference type="PROSITE" id="PS50008"/>
    </source>
</evidence>
<reference evidence="6" key="2">
    <citation type="submission" date="2025-08" db="UniProtKB">
        <authorList>
            <consortium name="Ensembl"/>
        </authorList>
    </citation>
    <scope>IDENTIFICATION</scope>
</reference>
<feature type="domain" description="PI-PLC Y-box" evidence="4">
    <location>
        <begin position="46"/>
        <end position="140"/>
    </location>
</feature>
<keyword evidence="3" id="KW-0812">Transmembrane</keyword>
<dbReference type="Proteomes" id="UP001501920">
    <property type="component" value="Chromosome 20"/>
</dbReference>
<dbReference type="InterPro" id="IPR037055">
    <property type="entry name" value="MHC_I-like_Ag-recog_sf"/>
</dbReference>
<dbReference type="InterPro" id="IPR001711">
    <property type="entry name" value="PLipase_C_Pinositol-sp_Y"/>
</dbReference>
<evidence type="ECO:0008006" key="8">
    <source>
        <dbReference type="Google" id="ProtNLM"/>
    </source>
</evidence>
<name>A0A3B4DQP3_PYGNA</name>
<dbReference type="InterPro" id="IPR011161">
    <property type="entry name" value="MHC_I-like_Ag-recog"/>
</dbReference>
<dbReference type="PRINTS" id="PR01638">
    <property type="entry name" value="MHCCLASSI"/>
</dbReference>
<feature type="transmembrane region" description="Helical" evidence="3">
    <location>
        <begin position="317"/>
        <end position="339"/>
    </location>
</feature>
<evidence type="ECO:0000259" key="5">
    <source>
        <dbReference type="PROSITE" id="PS50835"/>
    </source>
</evidence>
<dbReference type="Pfam" id="PF07654">
    <property type="entry name" value="C1-set"/>
    <property type="match status" value="1"/>
</dbReference>
<dbReference type="SUPFAM" id="SSF54452">
    <property type="entry name" value="MHC antigen-recognition domain"/>
    <property type="match status" value="1"/>
</dbReference>
<dbReference type="CDD" id="cd07698">
    <property type="entry name" value="IgC1_MHC_I_alpha3"/>
    <property type="match status" value="1"/>
</dbReference>
<dbReference type="GO" id="GO:0005615">
    <property type="term" value="C:extracellular space"/>
    <property type="evidence" value="ECO:0007669"/>
    <property type="project" value="TreeGrafter"/>
</dbReference>
<dbReference type="SMART" id="SM00407">
    <property type="entry name" value="IGc1"/>
    <property type="match status" value="1"/>
</dbReference>
<keyword evidence="1" id="KW-0325">Glycoprotein</keyword>
<keyword evidence="3" id="KW-0472">Membrane</keyword>
<dbReference type="PROSITE" id="PS50835">
    <property type="entry name" value="IG_LIKE"/>
    <property type="match status" value="1"/>
</dbReference>
<dbReference type="SUPFAM" id="SSF48726">
    <property type="entry name" value="Immunoglobulin"/>
    <property type="match status" value="1"/>
</dbReference>
<dbReference type="Gene3D" id="3.30.500.10">
    <property type="entry name" value="MHC class I-like antigen recognition-like"/>
    <property type="match status" value="1"/>
</dbReference>
<dbReference type="InterPro" id="IPR003597">
    <property type="entry name" value="Ig_C1-set"/>
</dbReference>
<dbReference type="PROSITE" id="PS50008">
    <property type="entry name" value="PIPLC_Y_DOMAIN"/>
    <property type="match status" value="1"/>
</dbReference>
<dbReference type="InterPro" id="IPR007110">
    <property type="entry name" value="Ig-like_dom"/>
</dbReference>
<dbReference type="GO" id="GO:0035556">
    <property type="term" value="P:intracellular signal transduction"/>
    <property type="evidence" value="ECO:0007669"/>
    <property type="project" value="InterPro"/>
</dbReference>
<feature type="domain" description="Ig-like" evidence="5">
    <location>
        <begin position="212"/>
        <end position="297"/>
    </location>
</feature>
<proteinExistence type="inferred from homology"/>
<dbReference type="PANTHER" id="PTHR16675">
    <property type="entry name" value="MHC CLASS I-RELATED"/>
    <property type="match status" value="1"/>
</dbReference>
<sequence length="344" mass="38880">MSAALIMDYCTAMKKSLVILTVYIQLTSAVSHSLQYIYTAVTPGINFPEFTAVGLVDEEQIDYYDSYIRKLIPKTVWIKKIANNDPEYWNTGARVLQANQEVFKVNVGILMQRFNQTEGVHTVQMMYGCEQDSNGNKSGYWQYSYDGEDYISLDVDTLTWTAANAKAVITKHKWEAVGEAKFQKTYLENNCTEWLQKYMEYGRSTLERKVSPEVSLFQKDSSSPLVCHATGFFPKAVKLSWQKNGEDLNEDVELRETLPNQDGTFQKRSILTVSPEELNKHNYTCIIQHSSLEKKMVLQEFDLRVLLGDSDGGSDGIFLGAAVVVLLIVLSGCAGFIIWKNSGD</sequence>
<evidence type="ECO:0000256" key="3">
    <source>
        <dbReference type="SAM" id="Phobius"/>
    </source>
</evidence>
<dbReference type="PANTHER" id="PTHR16675:SF237">
    <property type="entry name" value="MHC CLASS I ANTIGEN TRANSCRIPT VARIANT 1-RELATED"/>
    <property type="match status" value="1"/>
</dbReference>
<evidence type="ECO:0000313" key="7">
    <source>
        <dbReference type="Proteomes" id="UP001501920"/>
    </source>
</evidence>
<dbReference type="InterPro" id="IPR050208">
    <property type="entry name" value="MHC_class-I_related"/>
</dbReference>
<dbReference type="AlphaFoldDB" id="A0A3B4DQP3"/>
<reference evidence="6 7" key="1">
    <citation type="submission" date="2020-10" db="EMBL/GenBank/DDBJ databases">
        <title>Pygocentrus nattereri (red-bellied piranha) genome, fPygNat1, primary haplotype.</title>
        <authorList>
            <person name="Myers G."/>
            <person name="Meyer A."/>
            <person name="Karagic N."/>
            <person name="Pippel M."/>
            <person name="Winkler S."/>
            <person name="Tracey A."/>
            <person name="Wood J."/>
            <person name="Formenti G."/>
            <person name="Howe K."/>
            <person name="Fedrigo O."/>
            <person name="Jarvis E.D."/>
        </authorList>
    </citation>
    <scope>NUCLEOTIDE SEQUENCE [LARGE SCALE GENOMIC DNA]</scope>
</reference>
<protein>
    <recommendedName>
        <fullName evidence="8">Ig-like domain-containing protein</fullName>
    </recommendedName>
</protein>
<dbReference type="FunFam" id="3.30.500.10:FF:000001">
    <property type="entry name" value="H-2 class I histocompatibility antigen, alpha chain"/>
    <property type="match status" value="1"/>
</dbReference>
<dbReference type="OMA" id="PETERWI"/>
<dbReference type="Pfam" id="PF00129">
    <property type="entry name" value="MHC_I"/>
    <property type="match status" value="1"/>
</dbReference>
<keyword evidence="3" id="KW-1133">Transmembrane helix</keyword>
<dbReference type="GO" id="GO:0006629">
    <property type="term" value="P:lipid metabolic process"/>
    <property type="evidence" value="ECO:0007669"/>
    <property type="project" value="InterPro"/>
</dbReference>
<evidence type="ECO:0000313" key="6">
    <source>
        <dbReference type="Ensembl" id="ENSPNAP00000026697.1"/>
    </source>
</evidence>
<accession>A0A3B4DQP3</accession>
<dbReference type="InterPro" id="IPR011162">
    <property type="entry name" value="MHC_I/II-like_Ag-recog"/>
</dbReference>
<comment type="similarity">
    <text evidence="2">Belongs to the MHC class I family.</text>
</comment>
<dbReference type="InterPro" id="IPR001039">
    <property type="entry name" value="MHC_I_a_a1/a2"/>
</dbReference>
<reference evidence="6" key="3">
    <citation type="submission" date="2025-09" db="UniProtKB">
        <authorList>
            <consortium name="Ensembl"/>
        </authorList>
    </citation>
    <scope>IDENTIFICATION</scope>
</reference>
<evidence type="ECO:0000256" key="1">
    <source>
        <dbReference type="ARBA" id="ARBA00023180"/>
    </source>
</evidence>
<dbReference type="GO" id="GO:0006955">
    <property type="term" value="P:immune response"/>
    <property type="evidence" value="ECO:0007669"/>
    <property type="project" value="TreeGrafter"/>
</dbReference>